<gene>
    <name evidence="2" type="ORF">ILUMI_12455</name>
</gene>
<evidence type="ECO:0000256" key="1">
    <source>
        <dbReference type="SAM" id="MobiDB-lite"/>
    </source>
</evidence>
<evidence type="ECO:0000313" key="3">
    <source>
        <dbReference type="Proteomes" id="UP000801492"/>
    </source>
</evidence>
<dbReference type="AlphaFoldDB" id="A0A8K0CYJ2"/>
<dbReference type="EMBL" id="VTPC01007711">
    <property type="protein sequence ID" value="KAF2893717.1"/>
    <property type="molecule type" value="Genomic_DNA"/>
</dbReference>
<name>A0A8K0CYJ2_IGNLU</name>
<evidence type="ECO:0000313" key="2">
    <source>
        <dbReference type="EMBL" id="KAF2893717.1"/>
    </source>
</evidence>
<reference evidence="2" key="1">
    <citation type="submission" date="2019-08" db="EMBL/GenBank/DDBJ databases">
        <title>The genome of the North American firefly Photinus pyralis.</title>
        <authorList>
            <consortium name="Photinus pyralis genome working group"/>
            <person name="Fallon T.R."/>
            <person name="Sander Lower S.E."/>
            <person name="Weng J.-K."/>
        </authorList>
    </citation>
    <scope>NUCLEOTIDE SEQUENCE</scope>
    <source>
        <strain evidence="2">TRF0915ILg1</strain>
        <tissue evidence="2">Whole body</tissue>
    </source>
</reference>
<protein>
    <submittedName>
        <fullName evidence="2">Uncharacterized protein</fullName>
    </submittedName>
</protein>
<accession>A0A8K0CYJ2</accession>
<organism evidence="2 3">
    <name type="scientific">Ignelater luminosus</name>
    <name type="common">Cucubano</name>
    <name type="synonym">Pyrophorus luminosus</name>
    <dbReference type="NCBI Taxonomy" id="2038154"/>
    <lineage>
        <taxon>Eukaryota</taxon>
        <taxon>Metazoa</taxon>
        <taxon>Ecdysozoa</taxon>
        <taxon>Arthropoda</taxon>
        <taxon>Hexapoda</taxon>
        <taxon>Insecta</taxon>
        <taxon>Pterygota</taxon>
        <taxon>Neoptera</taxon>
        <taxon>Endopterygota</taxon>
        <taxon>Coleoptera</taxon>
        <taxon>Polyphaga</taxon>
        <taxon>Elateriformia</taxon>
        <taxon>Elateroidea</taxon>
        <taxon>Elateridae</taxon>
        <taxon>Agrypninae</taxon>
        <taxon>Pyrophorini</taxon>
        <taxon>Ignelater</taxon>
    </lineage>
</organism>
<keyword evidence="3" id="KW-1185">Reference proteome</keyword>
<proteinExistence type="predicted"/>
<comment type="caution">
    <text evidence="2">The sequence shown here is derived from an EMBL/GenBank/DDBJ whole genome shotgun (WGS) entry which is preliminary data.</text>
</comment>
<dbReference type="OrthoDB" id="6766867at2759"/>
<sequence length="202" mass="22795">MRIPLPTVTRICDQFGVPDRSAAAVAMADPKSPSECPSKLKEQFVVPFLDFFLFFDSRKDRTLYNQKIASTFQRTVVIEEHISLLNESGSKYLRHVTPLSGSGESIAKSIITFPNETGLNPEGLLAVRCDGIAVNTKKKNSPLQFLELEFSRPLQWLIRQLHMNKLPLRHLFERETKQNSEVRAFEASPNSYGADGSTRLIN</sequence>
<feature type="region of interest" description="Disordered" evidence="1">
    <location>
        <begin position="179"/>
        <end position="202"/>
    </location>
</feature>
<dbReference type="Proteomes" id="UP000801492">
    <property type="component" value="Unassembled WGS sequence"/>
</dbReference>